<sequence length="61" mass="7115">MAQLSEKELSALNDLLADEQLLTKKFSMLAKQTNDSEIQQKFEQISQQHQGHFNALYEYLK</sequence>
<dbReference type="GeneID" id="97191720"/>
<accession>A0A3E3K2Z4</accession>
<proteinExistence type="predicted"/>
<dbReference type="SUPFAM" id="SSF47240">
    <property type="entry name" value="Ferritin-like"/>
    <property type="match status" value="1"/>
</dbReference>
<dbReference type="OrthoDB" id="2063192at2"/>
<dbReference type="EMBL" id="QVLX01000003">
    <property type="protein sequence ID" value="RGE87839.1"/>
    <property type="molecule type" value="Genomic_DNA"/>
</dbReference>
<evidence type="ECO:0000313" key="2">
    <source>
        <dbReference type="Proteomes" id="UP000261080"/>
    </source>
</evidence>
<dbReference type="AlphaFoldDB" id="A0A3E3K2Z4"/>
<comment type="caution">
    <text evidence="1">The sequence shown here is derived from an EMBL/GenBank/DDBJ whole genome shotgun (WGS) entry which is preliminary data.</text>
</comment>
<reference evidence="1 2" key="1">
    <citation type="submission" date="2018-08" db="EMBL/GenBank/DDBJ databases">
        <title>A genome reference for cultivated species of the human gut microbiota.</title>
        <authorList>
            <person name="Zou Y."/>
            <person name="Xue W."/>
            <person name="Luo G."/>
        </authorList>
    </citation>
    <scope>NUCLEOTIDE SEQUENCE [LARGE SCALE GENOMIC DNA]</scope>
    <source>
        <strain evidence="1 2">AF37-2AT</strain>
    </source>
</reference>
<gene>
    <name evidence="1" type="ORF">DW016_06910</name>
</gene>
<protein>
    <recommendedName>
        <fullName evidence="3">Spore coat protein</fullName>
    </recommendedName>
</protein>
<dbReference type="Proteomes" id="UP000261080">
    <property type="component" value="Unassembled WGS sequence"/>
</dbReference>
<evidence type="ECO:0000313" key="1">
    <source>
        <dbReference type="EMBL" id="RGE87839.1"/>
    </source>
</evidence>
<organism evidence="1 2">
    <name type="scientific">Sellimonas intestinalis</name>
    <dbReference type="NCBI Taxonomy" id="1653434"/>
    <lineage>
        <taxon>Bacteria</taxon>
        <taxon>Bacillati</taxon>
        <taxon>Bacillota</taxon>
        <taxon>Clostridia</taxon>
        <taxon>Lachnospirales</taxon>
        <taxon>Lachnospiraceae</taxon>
        <taxon>Sellimonas</taxon>
    </lineage>
</organism>
<dbReference type="InterPro" id="IPR009078">
    <property type="entry name" value="Ferritin-like_SF"/>
</dbReference>
<dbReference type="Gene3D" id="1.20.1260.10">
    <property type="match status" value="1"/>
</dbReference>
<name>A0A3E3K2Z4_9FIRM</name>
<dbReference type="InterPro" id="IPR012347">
    <property type="entry name" value="Ferritin-like"/>
</dbReference>
<evidence type="ECO:0008006" key="3">
    <source>
        <dbReference type="Google" id="ProtNLM"/>
    </source>
</evidence>
<keyword evidence="2" id="KW-1185">Reference proteome</keyword>
<dbReference type="RefSeq" id="WP_024731719.1">
    <property type="nucleotide sequence ID" value="NZ_BAABYU010000001.1"/>
</dbReference>